<sequence>MGKDEELAKLLSSYLTDYSKFSCVKLDFIYFC</sequence>
<keyword evidence="2" id="KW-1185">Reference proteome</keyword>
<dbReference type="AlphaFoldDB" id="A0A841EPA6"/>
<gene>
    <name evidence="1" type="ORF">HNP25_002706</name>
</gene>
<organism evidence="1 2">
    <name type="scientific">Arcicella rosea</name>
    <dbReference type="NCBI Taxonomy" id="502909"/>
    <lineage>
        <taxon>Bacteria</taxon>
        <taxon>Pseudomonadati</taxon>
        <taxon>Bacteroidota</taxon>
        <taxon>Cytophagia</taxon>
        <taxon>Cytophagales</taxon>
        <taxon>Flectobacillaceae</taxon>
        <taxon>Arcicella</taxon>
    </lineage>
</organism>
<comment type="caution">
    <text evidence="1">The sequence shown here is derived from an EMBL/GenBank/DDBJ whole genome shotgun (WGS) entry which is preliminary data.</text>
</comment>
<protein>
    <submittedName>
        <fullName evidence="1">Uncharacterized protein</fullName>
    </submittedName>
</protein>
<evidence type="ECO:0000313" key="1">
    <source>
        <dbReference type="EMBL" id="MBB6004044.1"/>
    </source>
</evidence>
<evidence type="ECO:0000313" key="2">
    <source>
        <dbReference type="Proteomes" id="UP000524404"/>
    </source>
</evidence>
<proteinExistence type="predicted"/>
<reference evidence="1 2" key="1">
    <citation type="submission" date="2020-08" db="EMBL/GenBank/DDBJ databases">
        <title>Functional genomics of gut bacteria from endangered species of beetles.</title>
        <authorList>
            <person name="Carlos-Shanley C."/>
        </authorList>
    </citation>
    <scope>NUCLEOTIDE SEQUENCE [LARGE SCALE GENOMIC DNA]</scope>
    <source>
        <strain evidence="1 2">S00070</strain>
    </source>
</reference>
<name>A0A841EPA6_9BACT</name>
<accession>A0A841EPA6</accession>
<dbReference type="Proteomes" id="UP000524404">
    <property type="component" value="Unassembled WGS sequence"/>
</dbReference>
<dbReference type="EMBL" id="JACHKT010000019">
    <property type="protein sequence ID" value="MBB6004044.1"/>
    <property type="molecule type" value="Genomic_DNA"/>
</dbReference>